<feature type="non-terminal residue" evidence="3">
    <location>
        <position position="57"/>
    </location>
</feature>
<accession>A0A382CUY7</accession>
<feature type="domain" description="Polysaccharide biosynthesis protein CapD-like" evidence="2">
    <location>
        <begin position="7"/>
        <end position="52"/>
    </location>
</feature>
<organism evidence="3">
    <name type="scientific">marine metagenome</name>
    <dbReference type="NCBI Taxonomy" id="408172"/>
    <lineage>
        <taxon>unclassified sequences</taxon>
        <taxon>metagenomes</taxon>
        <taxon>ecological metagenomes</taxon>
    </lineage>
</organism>
<comment type="similarity">
    <text evidence="1">Belongs to the polysaccharide synthase family.</text>
</comment>
<gene>
    <name evidence="3" type="ORF">METZ01_LOCUS182824</name>
</gene>
<dbReference type="AlphaFoldDB" id="A0A382CUY7"/>
<dbReference type="Gene3D" id="3.40.50.720">
    <property type="entry name" value="NAD(P)-binding Rossmann-like Domain"/>
    <property type="match status" value="1"/>
</dbReference>
<dbReference type="InterPro" id="IPR051203">
    <property type="entry name" value="Polysaccharide_Synthase-Rel"/>
</dbReference>
<dbReference type="Pfam" id="PF02719">
    <property type="entry name" value="Polysacc_synt_2"/>
    <property type="match status" value="1"/>
</dbReference>
<sequence>MLKNSNILITGGTGSFGSAFVPLTLKKYKPKRLVVFSRDEMKQWEMSRAFQNDPRVR</sequence>
<name>A0A382CUY7_9ZZZZ</name>
<evidence type="ECO:0000259" key="2">
    <source>
        <dbReference type="Pfam" id="PF02719"/>
    </source>
</evidence>
<dbReference type="InterPro" id="IPR036291">
    <property type="entry name" value="NAD(P)-bd_dom_sf"/>
</dbReference>
<reference evidence="3" key="1">
    <citation type="submission" date="2018-05" db="EMBL/GenBank/DDBJ databases">
        <authorList>
            <person name="Lanie J.A."/>
            <person name="Ng W.-L."/>
            <person name="Kazmierczak K.M."/>
            <person name="Andrzejewski T.M."/>
            <person name="Davidsen T.M."/>
            <person name="Wayne K.J."/>
            <person name="Tettelin H."/>
            <person name="Glass J.I."/>
            <person name="Rusch D."/>
            <person name="Podicherti R."/>
            <person name="Tsui H.-C.T."/>
            <person name="Winkler M.E."/>
        </authorList>
    </citation>
    <scope>NUCLEOTIDE SEQUENCE</scope>
</reference>
<dbReference type="InterPro" id="IPR003869">
    <property type="entry name" value="Polysac_CapD-like"/>
</dbReference>
<dbReference type="PANTHER" id="PTHR43318:SF2">
    <property type="entry name" value="UDP-N-ACETYLGLUCOSAMINE 4,6-DEHYDRATASE (INVERTING)"/>
    <property type="match status" value="1"/>
</dbReference>
<proteinExistence type="inferred from homology"/>
<dbReference type="PANTHER" id="PTHR43318">
    <property type="entry name" value="UDP-N-ACETYLGLUCOSAMINE 4,6-DEHYDRATASE"/>
    <property type="match status" value="1"/>
</dbReference>
<evidence type="ECO:0000313" key="3">
    <source>
        <dbReference type="EMBL" id="SVB29970.1"/>
    </source>
</evidence>
<protein>
    <recommendedName>
        <fullName evidence="2">Polysaccharide biosynthesis protein CapD-like domain-containing protein</fullName>
    </recommendedName>
</protein>
<evidence type="ECO:0000256" key="1">
    <source>
        <dbReference type="ARBA" id="ARBA00007430"/>
    </source>
</evidence>
<dbReference type="SUPFAM" id="SSF51735">
    <property type="entry name" value="NAD(P)-binding Rossmann-fold domains"/>
    <property type="match status" value="1"/>
</dbReference>
<dbReference type="EMBL" id="UINC01036268">
    <property type="protein sequence ID" value="SVB29970.1"/>
    <property type="molecule type" value="Genomic_DNA"/>
</dbReference>